<dbReference type="Pfam" id="PF00420">
    <property type="entry name" value="Oxidored_q2"/>
    <property type="match status" value="1"/>
</dbReference>
<feature type="transmembrane region" description="Helical" evidence="11">
    <location>
        <begin position="59"/>
        <end position="81"/>
    </location>
</feature>
<keyword evidence="4 11" id="KW-0812">Transmembrane</keyword>
<evidence type="ECO:0000313" key="12">
    <source>
        <dbReference type="EMBL" id="AZH08546.1"/>
    </source>
</evidence>
<keyword evidence="7" id="KW-0520">NAD</keyword>
<evidence type="ECO:0000256" key="6">
    <source>
        <dbReference type="ARBA" id="ARBA00022989"/>
    </source>
</evidence>
<keyword evidence="5" id="KW-1278">Translocase</keyword>
<evidence type="ECO:0000256" key="9">
    <source>
        <dbReference type="ARBA" id="ARBA00031586"/>
    </source>
</evidence>
<name>A0A3S8IF74_9CRUS</name>
<evidence type="ECO:0000256" key="10">
    <source>
        <dbReference type="ARBA" id="ARBA00049551"/>
    </source>
</evidence>
<evidence type="ECO:0000256" key="1">
    <source>
        <dbReference type="ARBA" id="ARBA00004141"/>
    </source>
</evidence>
<keyword evidence="12" id="KW-0496">Mitochondrion</keyword>
<organism evidence="12">
    <name type="scientific">Halice sp. JL-2018</name>
    <dbReference type="NCBI Taxonomy" id="2528348"/>
    <lineage>
        <taxon>Eukaryota</taxon>
        <taxon>Metazoa</taxon>
        <taxon>Ecdysozoa</taxon>
        <taxon>Arthropoda</taxon>
        <taxon>Crustacea</taxon>
        <taxon>Multicrustacea</taxon>
        <taxon>Malacostraca</taxon>
        <taxon>Eumalacostraca</taxon>
        <taxon>Peracarida</taxon>
        <taxon>Amphipoda</taxon>
        <taxon>Amphilochidea</taxon>
        <taxon>Lysianassida</taxon>
        <taxon>Synopiidira</taxon>
        <taxon>Dexaminoidea</taxon>
        <taxon>Pardaliscidae</taxon>
        <taxon>Halice</taxon>
    </lineage>
</organism>
<dbReference type="AlphaFoldDB" id="A0A3S8IF74"/>
<proteinExistence type="inferred from homology"/>
<accession>A0A3S8IF74</accession>
<evidence type="ECO:0000256" key="8">
    <source>
        <dbReference type="ARBA" id="ARBA00023136"/>
    </source>
</evidence>
<feature type="transmembrane region" description="Helical" evidence="11">
    <location>
        <begin position="6"/>
        <end position="23"/>
    </location>
</feature>
<evidence type="ECO:0000256" key="5">
    <source>
        <dbReference type="ARBA" id="ARBA00022967"/>
    </source>
</evidence>
<dbReference type="GO" id="GO:0008137">
    <property type="term" value="F:NADH dehydrogenase (ubiquinone) activity"/>
    <property type="evidence" value="ECO:0007669"/>
    <property type="project" value="UniProtKB-EC"/>
</dbReference>
<dbReference type="InterPro" id="IPR039428">
    <property type="entry name" value="NUOK/Mnh_C1-like"/>
</dbReference>
<feature type="transmembrane region" description="Helical" evidence="11">
    <location>
        <begin position="35"/>
        <end position="53"/>
    </location>
</feature>
<comment type="catalytic activity">
    <reaction evidence="10">
        <text>a ubiquinone + NADH + 5 H(+)(in) = a ubiquinol + NAD(+) + 4 H(+)(out)</text>
        <dbReference type="Rhea" id="RHEA:29091"/>
        <dbReference type="Rhea" id="RHEA-COMP:9565"/>
        <dbReference type="Rhea" id="RHEA-COMP:9566"/>
        <dbReference type="ChEBI" id="CHEBI:15378"/>
        <dbReference type="ChEBI" id="CHEBI:16389"/>
        <dbReference type="ChEBI" id="CHEBI:17976"/>
        <dbReference type="ChEBI" id="CHEBI:57540"/>
        <dbReference type="ChEBI" id="CHEBI:57945"/>
        <dbReference type="EC" id="7.1.1.2"/>
    </reaction>
</comment>
<evidence type="ECO:0000256" key="2">
    <source>
        <dbReference type="ARBA" id="ARBA00010519"/>
    </source>
</evidence>
<comment type="subcellular location">
    <subcellularLocation>
        <location evidence="1">Membrane</location>
        <topology evidence="1">Multi-pass membrane protein</topology>
    </subcellularLocation>
</comment>
<evidence type="ECO:0000256" key="3">
    <source>
        <dbReference type="ARBA" id="ARBA00016612"/>
    </source>
</evidence>
<evidence type="ECO:0000256" key="11">
    <source>
        <dbReference type="SAM" id="Phobius"/>
    </source>
</evidence>
<comment type="similarity">
    <text evidence="2">Belongs to the complex I subunit 4L family.</text>
</comment>
<protein>
    <recommendedName>
        <fullName evidence="3">NADH-ubiquinone oxidoreductase chain 4L</fullName>
    </recommendedName>
    <alternativeName>
        <fullName evidence="9">NADH dehydrogenase subunit 4L</fullName>
    </alternativeName>
</protein>
<reference evidence="12" key="1">
    <citation type="submission" date="2018-05" db="EMBL/GenBank/DDBJ databases">
        <authorList>
            <person name="Li J."/>
        </authorList>
    </citation>
    <scope>NUCLEOTIDE SEQUENCE</scope>
</reference>
<gene>
    <name evidence="12" type="primary">ND4L</name>
</gene>
<evidence type="ECO:0000256" key="4">
    <source>
        <dbReference type="ARBA" id="ARBA00022692"/>
    </source>
</evidence>
<dbReference type="EMBL" id="MH294484">
    <property type="protein sequence ID" value="AZH08546.1"/>
    <property type="molecule type" value="Genomic_DNA"/>
</dbReference>
<keyword evidence="6 11" id="KW-1133">Transmembrane helix</keyword>
<keyword evidence="8 11" id="KW-0472">Membrane</keyword>
<dbReference type="GO" id="GO:0016020">
    <property type="term" value="C:membrane"/>
    <property type="evidence" value="ECO:0007669"/>
    <property type="project" value="UniProtKB-SubCell"/>
</dbReference>
<geneLocation type="mitochondrion" evidence="12"/>
<dbReference type="Gene3D" id="1.10.287.3510">
    <property type="match status" value="1"/>
</dbReference>
<sequence>MFCVLNIWIYISMAGIVSLILNYNHLLNSLLSLEFISLGLFMGLFLSFLYLGVENYFSLYLLVLMVSEGVLGLVLLVVVIFSYSSDYLKSLDVLMC</sequence>
<evidence type="ECO:0000256" key="7">
    <source>
        <dbReference type="ARBA" id="ARBA00023027"/>
    </source>
</evidence>
<reference evidence="12" key="2">
    <citation type="journal article" date="2019" name="Sci. Rep.">
        <title>Characterization of the mitochondrial genome of an ancient amphipod Halice sp. MT-2017 (Pardaliscidae) from 10,908 m in the Mariana Trench.</title>
        <authorList>
            <person name="Li J.Y."/>
            <person name="Zeng C."/>
            <person name="Yan G.Y."/>
            <person name="He L.S."/>
        </authorList>
    </citation>
    <scope>NUCLEOTIDE SEQUENCE</scope>
</reference>